<dbReference type="InterPro" id="IPR050799">
    <property type="entry name" value="ZIP_Transporter"/>
</dbReference>
<proteinExistence type="inferred from homology"/>
<comment type="caution">
    <text evidence="8">The sequence shown here is derived from an EMBL/GenBank/DDBJ whole genome shotgun (WGS) entry which is preliminary data.</text>
</comment>
<dbReference type="Pfam" id="PF02535">
    <property type="entry name" value="Zip"/>
    <property type="match status" value="2"/>
</dbReference>
<dbReference type="GO" id="GO:0005385">
    <property type="term" value="F:zinc ion transmembrane transporter activity"/>
    <property type="evidence" value="ECO:0007669"/>
    <property type="project" value="TreeGrafter"/>
</dbReference>
<dbReference type="PANTHER" id="PTHR12191">
    <property type="entry name" value="SOLUTE CARRIER FAMILY 39"/>
    <property type="match status" value="1"/>
</dbReference>
<feature type="region of interest" description="Disordered" evidence="6">
    <location>
        <begin position="484"/>
        <end position="508"/>
    </location>
</feature>
<comment type="subcellular location">
    <subcellularLocation>
        <location evidence="1">Membrane</location>
        <topology evidence="1">Multi-pass membrane protein</topology>
    </subcellularLocation>
</comment>
<feature type="transmembrane region" description="Helical" evidence="7">
    <location>
        <begin position="579"/>
        <end position="601"/>
    </location>
</feature>
<dbReference type="GO" id="GO:0005886">
    <property type="term" value="C:plasma membrane"/>
    <property type="evidence" value="ECO:0007669"/>
    <property type="project" value="TreeGrafter"/>
</dbReference>
<gene>
    <name evidence="8" type="ORF">FGIG_04175</name>
</gene>
<evidence type="ECO:0000256" key="4">
    <source>
        <dbReference type="ARBA" id="ARBA00022989"/>
    </source>
</evidence>
<evidence type="ECO:0000313" key="9">
    <source>
        <dbReference type="Proteomes" id="UP000316759"/>
    </source>
</evidence>
<organism evidence="8 9">
    <name type="scientific">Fasciola gigantica</name>
    <name type="common">Giant liver fluke</name>
    <dbReference type="NCBI Taxonomy" id="46835"/>
    <lineage>
        <taxon>Eukaryota</taxon>
        <taxon>Metazoa</taxon>
        <taxon>Spiralia</taxon>
        <taxon>Lophotrochozoa</taxon>
        <taxon>Platyhelminthes</taxon>
        <taxon>Trematoda</taxon>
        <taxon>Digenea</taxon>
        <taxon>Plagiorchiida</taxon>
        <taxon>Echinostomata</taxon>
        <taxon>Echinostomatoidea</taxon>
        <taxon>Fasciolidae</taxon>
        <taxon>Fasciola</taxon>
    </lineage>
</organism>
<name>A0A504YEB0_FASGI</name>
<dbReference type="InterPro" id="IPR003689">
    <property type="entry name" value="ZIP"/>
</dbReference>
<keyword evidence="9" id="KW-1185">Reference proteome</keyword>
<keyword evidence="5 7" id="KW-0472">Membrane</keyword>
<feature type="transmembrane region" description="Helical" evidence="7">
    <location>
        <begin position="153"/>
        <end position="177"/>
    </location>
</feature>
<evidence type="ECO:0000313" key="8">
    <source>
        <dbReference type="EMBL" id="TPP56360.1"/>
    </source>
</evidence>
<feature type="transmembrane region" description="Helical" evidence="7">
    <location>
        <begin position="607"/>
        <end position="625"/>
    </location>
</feature>
<comment type="similarity">
    <text evidence="2">Belongs to the ZIP transporter (TC 2.A.5) family.</text>
</comment>
<evidence type="ECO:0000256" key="5">
    <source>
        <dbReference type="ARBA" id="ARBA00023136"/>
    </source>
</evidence>
<dbReference type="EMBL" id="SUNJ01014624">
    <property type="protein sequence ID" value="TPP56360.1"/>
    <property type="molecule type" value="Genomic_DNA"/>
</dbReference>
<feature type="compositionally biased region" description="Polar residues" evidence="6">
    <location>
        <begin position="330"/>
        <end position="340"/>
    </location>
</feature>
<feature type="transmembrane region" description="Helical" evidence="7">
    <location>
        <begin position="189"/>
        <end position="207"/>
    </location>
</feature>
<reference evidence="8 9" key="1">
    <citation type="submission" date="2019-04" db="EMBL/GenBank/DDBJ databases">
        <title>Annotation for the trematode Fasciola gigantica.</title>
        <authorList>
            <person name="Choi Y.-J."/>
        </authorList>
    </citation>
    <scope>NUCLEOTIDE SEQUENCE [LARGE SCALE GENOMIC DNA]</scope>
    <source>
        <strain evidence="8">Uganda_cow_1</strain>
    </source>
</reference>
<feature type="region of interest" description="Disordered" evidence="6">
    <location>
        <begin position="306"/>
        <end position="371"/>
    </location>
</feature>
<dbReference type="GO" id="GO:0030003">
    <property type="term" value="P:intracellular monoatomic cation homeostasis"/>
    <property type="evidence" value="ECO:0007669"/>
    <property type="project" value="TreeGrafter"/>
</dbReference>
<evidence type="ECO:0000256" key="3">
    <source>
        <dbReference type="ARBA" id="ARBA00022692"/>
    </source>
</evidence>
<dbReference type="OrthoDB" id="200954at2759"/>
<dbReference type="STRING" id="46835.A0A504YEB0"/>
<accession>A0A504YEB0</accession>
<dbReference type="GO" id="GO:0071578">
    <property type="term" value="P:zinc ion import across plasma membrane"/>
    <property type="evidence" value="ECO:0007669"/>
    <property type="project" value="TreeGrafter"/>
</dbReference>
<evidence type="ECO:0000256" key="7">
    <source>
        <dbReference type="SAM" id="Phobius"/>
    </source>
</evidence>
<feature type="compositionally biased region" description="Basic residues" evidence="6">
    <location>
        <begin position="493"/>
        <end position="506"/>
    </location>
</feature>
<keyword evidence="3 7" id="KW-0812">Transmembrane</keyword>
<dbReference type="PANTHER" id="PTHR12191:SF37">
    <property type="entry name" value="ZINC TRANSPORTER FOI"/>
    <property type="match status" value="1"/>
</dbReference>
<dbReference type="GO" id="GO:0140410">
    <property type="term" value="F:monoatomic cation:bicarbonate symporter activity"/>
    <property type="evidence" value="ECO:0007669"/>
    <property type="project" value="TreeGrafter"/>
</dbReference>
<feature type="compositionally biased region" description="Basic and acidic residues" evidence="6">
    <location>
        <begin position="312"/>
        <end position="321"/>
    </location>
</feature>
<keyword evidence="4 7" id="KW-1133">Transmembrane helix</keyword>
<feature type="region of interest" description="Disordered" evidence="6">
    <location>
        <begin position="214"/>
        <end position="235"/>
    </location>
</feature>
<feature type="transmembrane region" description="Helical" evidence="7">
    <location>
        <begin position="14"/>
        <end position="34"/>
    </location>
</feature>
<dbReference type="AlphaFoldDB" id="A0A504YEB0"/>
<dbReference type="Proteomes" id="UP000316759">
    <property type="component" value="Unassembled WGS sequence"/>
</dbReference>
<feature type="transmembrane region" description="Helical" evidence="7">
    <location>
        <begin position="245"/>
        <end position="264"/>
    </location>
</feature>
<feature type="transmembrane region" description="Helical" evidence="7">
    <location>
        <begin position="646"/>
        <end position="667"/>
    </location>
</feature>
<protein>
    <submittedName>
        <fullName evidence="8">Zinc transporter ZIP10</fullName>
    </submittedName>
</protein>
<sequence length="672" mass="73951">MCVKKIHHSLNRRICICFTVYVVFGLRINCGVLGHKNHAFPPEHHAEALYANLTKDAFLYPQNLSKFLDHLNISPNKRGGHLDHNHSQQSEIQEPECYTAEQMVGFFAPAAHLNKSQFVSLLPTIVYELHTHACHPDHMNSKIVPANSRDWKAIVACVVAVIVLGSSGLIVVALVPLMSRSFYNVVTQFLIALSVGSLTGDAFLHLIPHALSGEHSHGHKSDQMHGHHNEKAEENSHRNMVMKSLVALLGIYAFFLTERLTILCQNRTSRKKMKRLAQAAHVFDEDMPGDKTLGYQRVIAQTPYRNGYLHPETSKSAEQSRSDALVGGAQETSKSKNSLQIHARQLSVPEGLSTAHPEPLSHVDNQLCNRPPERPMDNTRCVDYLKCTFSPADGFTRAHSGTLGPTGSNVKHVSGSTPHFWLLTSTAIVGTPTARAEGANNEDPTMKKTVTSTGIAPSIDNNTVTGDVVTWQKQLQTNSPTVFLNDTEQQPTHPHRDKPHGHHHGHSHDLSSVKAIAYTIIAGDGLHNFCDGIAIGAAFANDLRGGLSTSIAVLCHELPHELGDFAVLLHAGMSVKTALFYNLLSSVLCAAGTAIGLLLGQMESVDAWLFMLTAGMFVYIALVDMMPELTTNRLKGHRYCHQPTVLFLWQNLGIFLGYVVMLLISLFEDRMI</sequence>
<evidence type="ECO:0000256" key="6">
    <source>
        <dbReference type="SAM" id="MobiDB-lite"/>
    </source>
</evidence>
<evidence type="ECO:0000256" key="1">
    <source>
        <dbReference type="ARBA" id="ARBA00004141"/>
    </source>
</evidence>
<evidence type="ECO:0000256" key="2">
    <source>
        <dbReference type="ARBA" id="ARBA00006939"/>
    </source>
</evidence>